<dbReference type="Proteomes" id="UP000594638">
    <property type="component" value="Unassembled WGS sequence"/>
</dbReference>
<reference evidence="1 2" key="1">
    <citation type="submission" date="2019-12" db="EMBL/GenBank/DDBJ databases">
        <authorList>
            <person name="Alioto T."/>
            <person name="Alioto T."/>
            <person name="Gomez Garrido J."/>
        </authorList>
    </citation>
    <scope>NUCLEOTIDE SEQUENCE [LARGE SCALE GENOMIC DNA]</scope>
</reference>
<protein>
    <submittedName>
        <fullName evidence="1">Uncharacterized protein</fullName>
    </submittedName>
</protein>
<keyword evidence="2" id="KW-1185">Reference proteome</keyword>
<accession>A0A8S0SJC2</accession>
<sequence length="54" mass="6299">MKKTEVEKLHADELAAKLIATVDKWKASLMVKLMTKRCVWWPSVSLLGLLRRKF</sequence>
<evidence type="ECO:0000313" key="1">
    <source>
        <dbReference type="EMBL" id="CAA2991762.1"/>
    </source>
</evidence>
<name>A0A8S0SJC2_OLEEU</name>
<proteinExistence type="predicted"/>
<evidence type="ECO:0000313" key="2">
    <source>
        <dbReference type="Proteomes" id="UP000594638"/>
    </source>
</evidence>
<gene>
    <name evidence="1" type="ORF">OLEA9_A044609</name>
</gene>
<dbReference type="AlphaFoldDB" id="A0A8S0SJC2"/>
<dbReference type="Gramene" id="OE9A044609T1">
    <property type="protein sequence ID" value="OE9A044609C1"/>
    <property type="gene ID" value="OE9A044609"/>
</dbReference>
<dbReference type="EMBL" id="CACTIH010005428">
    <property type="protein sequence ID" value="CAA2991762.1"/>
    <property type="molecule type" value="Genomic_DNA"/>
</dbReference>
<comment type="caution">
    <text evidence="1">The sequence shown here is derived from an EMBL/GenBank/DDBJ whole genome shotgun (WGS) entry which is preliminary data.</text>
</comment>
<organism evidence="1 2">
    <name type="scientific">Olea europaea subsp. europaea</name>
    <dbReference type="NCBI Taxonomy" id="158383"/>
    <lineage>
        <taxon>Eukaryota</taxon>
        <taxon>Viridiplantae</taxon>
        <taxon>Streptophyta</taxon>
        <taxon>Embryophyta</taxon>
        <taxon>Tracheophyta</taxon>
        <taxon>Spermatophyta</taxon>
        <taxon>Magnoliopsida</taxon>
        <taxon>eudicotyledons</taxon>
        <taxon>Gunneridae</taxon>
        <taxon>Pentapetalae</taxon>
        <taxon>asterids</taxon>
        <taxon>lamiids</taxon>
        <taxon>Lamiales</taxon>
        <taxon>Oleaceae</taxon>
        <taxon>Oleeae</taxon>
        <taxon>Olea</taxon>
    </lineage>
</organism>